<evidence type="ECO:0000313" key="2">
    <source>
        <dbReference type="EMBL" id="PVD24605.1"/>
    </source>
</evidence>
<dbReference type="PANTHER" id="PTHR48465:SF1">
    <property type="entry name" value="PROTEIN SSUH2 HOMOLOG"/>
    <property type="match status" value="1"/>
</dbReference>
<dbReference type="InterPro" id="IPR052789">
    <property type="entry name" value="SSUH2_homolog"/>
</dbReference>
<dbReference type="PANTHER" id="PTHR48465">
    <property type="entry name" value="PROTEIN SSUH2 HOMOLOG"/>
    <property type="match status" value="1"/>
</dbReference>
<keyword evidence="3" id="KW-1185">Reference proteome</keyword>
<sequence length="399" mass="43495">MSRAEWTPGHGGSSHKSHSDSEGSSSDDEKKGKGKGKEKKVVKPVTFDDIAIAGYSNMPPVGQSEWATSCGGSVTPSALNEEVCRDAVIHFASEHCCYGKAPARDMKFTKVTSHTALHYTLETFGESRSMGFKFQAYRGGPVDGPETGAAPPPWAVACDPSTLFKDQVKSIEVPHTSVIRACHQCESKGWVSCARCKGKGKVKCKTCHGKGKMEMTDAEGNPYDVDCPFCQGQNKVSVCHKCGGDGKITCPACQGFRQLRCYIELKVEFKNHQNDYIFEETDMPDELVRKVGGKPVFEQTLPQVWPIAAYPIKEVNTNSQSLINQHRSSFNNERMIMQYGVILVTYSEGLSKHLSLTSHTLTISVAAVCHTEADSEGRASDGGYLGVERPEESPAVGLR</sequence>
<dbReference type="AlphaFoldDB" id="A0A2T7NTW9"/>
<dbReference type="Proteomes" id="UP000245119">
    <property type="component" value="Linkage Group LG9"/>
</dbReference>
<feature type="region of interest" description="Disordered" evidence="1">
    <location>
        <begin position="375"/>
        <end position="399"/>
    </location>
</feature>
<organism evidence="2 3">
    <name type="scientific">Pomacea canaliculata</name>
    <name type="common">Golden apple snail</name>
    <dbReference type="NCBI Taxonomy" id="400727"/>
    <lineage>
        <taxon>Eukaryota</taxon>
        <taxon>Metazoa</taxon>
        <taxon>Spiralia</taxon>
        <taxon>Lophotrochozoa</taxon>
        <taxon>Mollusca</taxon>
        <taxon>Gastropoda</taxon>
        <taxon>Caenogastropoda</taxon>
        <taxon>Architaenioglossa</taxon>
        <taxon>Ampullarioidea</taxon>
        <taxon>Ampullariidae</taxon>
        <taxon>Pomacea</taxon>
    </lineage>
</organism>
<evidence type="ECO:0000256" key="1">
    <source>
        <dbReference type="SAM" id="MobiDB-lite"/>
    </source>
</evidence>
<feature type="region of interest" description="Disordered" evidence="1">
    <location>
        <begin position="1"/>
        <end position="40"/>
    </location>
</feature>
<dbReference type="EMBL" id="PZQS01000009">
    <property type="protein sequence ID" value="PVD24605.1"/>
    <property type="molecule type" value="Genomic_DNA"/>
</dbReference>
<reference evidence="2 3" key="1">
    <citation type="submission" date="2018-04" db="EMBL/GenBank/DDBJ databases">
        <title>The genome of golden apple snail Pomacea canaliculata provides insight into stress tolerance and invasive adaptation.</title>
        <authorList>
            <person name="Liu C."/>
            <person name="Liu B."/>
            <person name="Ren Y."/>
            <person name="Zhang Y."/>
            <person name="Wang H."/>
            <person name="Li S."/>
            <person name="Jiang F."/>
            <person name="Yin L."/>
            <person name="Zhang G."/>
            <person name="Qian W."/>
            <person name="Fan W."/>
        </authorList>
    </citation>
    <scope>NUCLEOTIDE SEQUENCE [LARGE SCALE GENOMIC DNA]</scope>
    <source>
        <strain evidence="2">SZHN2017</strain>
        <tissue evidence="2">Muscle</tissue>
    </source>
</reference>
<comment type="caution">
    <text evidence="2">The sequence shown here is derived from an EMBL/GenBank/DDBJ whole genome shotgun (WGS) entry which is preliminary data.</text>
</comment>
<name>A0A2T7NTW9_POMCA</name>
<evidence type="ECO:0000313" key="3">
    <source>
        <dbReference type="Proteomes" id="UP000245119"/>
    </source>
</evidence>
<protein>
    <recommendedName>
        <fullName evidence="4">CR-type domain-containing protein</fullName>
    </recommendedName>
</protein>
<evidence type="ECO:0008006" key="4">
    <source>
        <dbReference type="Google" id="ProtNLM"/>
    </source>
</evidence>
<gene>
    <name evidence="2" type="ORF">C0Q70_15089</name>
</gene>
<feature type="compositionally biased region" description="Basic and acidic residues" evidence="1">
    <location>
        <begin position="17"/>
        <end position="31"/>
    </location>
</feature>
<dbReference type="OrthoDB" id="3355217at2759"/>
<accession>A0A2T7NTW9</accession>
<proteinExistence type="predicted"/>